<evidence type="ECO:0000313" key="2">
    <source>
        <dbReference type="Proteomes" id="UP001281761"/>
    </source>
</evidence>
<protein>
    <submittedName>
        <fullName evidence="1">Uncharacterized protein</fullName>
    </submittedName>
</protein>
<dbReference type="Proteomes" id="UP001281761">
    <property type="component" value="Unassembled WGS sequence"/>
</dbReference>
<sequence>MTEIDNKTAPSSSLARSDCSAFLNWNEEELESVQEKAIVFPSLVATVKSQPALDDSLEAKAVNVLESMSWDDEESADAFLSTFASESGDSSTVFVQCIVVLISSASKTITTTAMEMFDNLITNSSARVHYTLVQADLIPQLIFTLNPRSLSFAEAVDIHIHLLKIILISLWLATPDGLEDLEIEDENGQQVVRETVLKQVLVTSEKYTCHLCMNRYSIVDGDQSKYFLEILAQLLEIYPYHQPTTEIVLHMPVFLAIPSCLTFFENDESIWCFLSSMVNAQREWNITSGEVHQKWKKTHRMLRMEGIEDVIEENLQNDQNTSQGLQIVVNSLQWNNLLGMNLPNLW</sequence>
<comment type="caution">
    <text evidence="1">The sequence shown here is derived from an EMBL/GenBank/DDBJ whole genome shotgun (WGS) entry which is preliminary data.</text>
</comment>
<organism evidence="1 2">
    <name type="scientific">Blattamonas nauphoetae</name>
    <dbReference type="NCBI Taxonomy" id="2049346"/>
    <lineage>
        <taxon>Eukaryota</taxon>
        <taxon>Metamonada</taxon>
        <taxon>Preaxostyla</taxon>
        <taxon>Oxymonadida</taxon>
        <taxon>Blattamonas</taxon>
    </lineage>
</organism>
<name>A0ABQ9XD24_9EUKA</name>
<proteinExistence type="predicted"/>
<keyword evidence="2" id="KW-1185">Reference proteome</keyword>
<gene>
    <name evidence="1" type="ORF">BLNAU_15241</name>
</gene>
<reference evidence="1 2" key="1">
    <citation type="journal article" date="2022" name="bioRxiv">
        <title>Genomics of Preaxostyla Flagellates Illuminates Evolutionary Transitions and the Path Towards Mitochondrial Loss.</title>
        <authorList>
            <person name="Novak L.V.F."/>
            <person name="Treitli S.C."/>
            <person name="Pyrih J."/>
            <person name="Halakuc P."/>
            <person name="Pipaliya S.V."/>
            <person name="Vacek V."/>
            <person name="Brzon O."/>
            <person name="Soukal P."/>
            <person name="Eme L."/>
            <person name="Dacks J.B."/>
            <person name="Karnkowska A."/>
            <person name="Elias M."/>
            <person name="Hampl V."/>
        </authorList>
    </citation>
    <scope>NUCLEOTIDE SEQUENCE [LARGE SCALE GENOMIC DNA]</scope>
    <source>
        <strain evidence="1">NAU3</strain>
        <tissue evidence="1">Gut</tissue>
    </source>
</reference>
<dbReference type="EMBL" id="JARBJD010000148">
    <property type="protein sequence ID" value="KAK2949846.1"/>
    <property type="molecule type" value="Genomic_DNA"/>
</dbReference>
<evidence type="ECO:0000313" key="1">
    <source>
        <dbReference type="EMBL" id="KAK2949846.1"/>
    </source>
</evidence>
<accession>A0ABQ9XD24</accession>